<organism evidence="1">
    <name type="scientific">Pseudomonas sp. W17</name>
    <dbReference type="NCBI Taxonomy" id="3144407"/>
    <lineage>
        <taxon>Bacteria</taxon>
        <taxon>Pseudomonadati</taxon>
        <taxon>Pseudomonadota</taxon>
        <taxon>Gammaproteobacteria</taxon>
        <taxon>Pseudomonadales</taxon>
        <taxon>Pseudomonadaceae</taxon>
        <taxon>Pseudomonas</taxon>
    </lineage>
</organism>
<dbReference type="RefSeq" id="WP_041118561.1">
    <property type="nucleotide sequence ID" value="NZ_CP158490.1"/>
</dbReference>
<proteinExistence type="predicted"/>
<dbReference type="EMBL" id="CP158490">
    <property type="protein sequence ID" value="XBY21936.1"/>
    <property type="molecule type" value="Genomic_DNA"/>
</dbReference>
<protein>
    <submittedName>
        <fullName evidence="1">Uncharacterized protein</fullName>
    </submittedName>
</protein>
<gene>
    <name evidence="1" type="ORF">ABCR88_20780</name>
</gene>
<evidence type="ECO:0000313" key="1">
    <source>
        <dbReference type="EMBL" id="XBY21936.1"/>
    </source>
</evidence>
<accession>A0AAU7WMY2</accession>
<name>A0AAU7WMY2_9PSED</name>
<sequence length="229" mass="25392">MSEIGFRVRNQNRAIQIDSRFRNHCLLSQGRVVPATSGEFGNIKYTDVPMPQSSTPQIVAIRGNNPTFYVMNGQYVRIFSVTNTGAPQGFADYYIFGTPNSDEGGKPGMRIRNRHTGETVYNSLRKYIRILNSSALPGANTGSIPVGRKCALIQNTRGYGARKQRTGPNGTIVIEDVKSTFIITPTDNTWEHRSGIVANINRPWDGQGFAEYNFSQFQASVTIIDVTGY</sequence>
<dbReference type="AlphaFoldDB" id="A0AAU7WMY2"/>
<reference evidence="1" key="1">
    <citation type="submission" date="2024-06" db="EMBL/GenBank/DDBJ databases">
        <authorList>
            <person name="Wu L."/>
        </authorList>
    </citation>
    <scope>NUCLEOTIDE SEQUENCE</scope>
    <source>
        <strain evidence="1">W17</strain>
    </source>
</reference>